<evidence type="ECO:0000256" key="7">
    <source>
        <dbReference type="ARBA" id="ARBA00023224"/>
    </source>
</evidence>
<gene>
    <name evidence="11" type="ORF">PLOB_00037622</name>
</gene>
<evidence type="ECO:0000259" key="10">
    <source>
        <dbReference type="PROSITE" id="PS50262"/>
    </source>
</evidence>
<dbReference type="PROSITE" id="PS50262">
    <property type="entry name" value="G_PROTEIN_RECEP_F1_2"/>
    <property type="match status" value="2"/>
</dbReference>
<evidence type="ECO:0000256" key="5">
    <source>
        <dbReference type="ARBA" id="ARBA00023136"/>
    </source>
</evidence>
<evidence type="ECO:0000313" key="12">
    <source>
        <dbReference type="Proteomes" id="UP001159405"/>
    </source>
</evidence>
<dbReference type="PRINTS" id="PR00237">
    <property type="entry name" value="GPCRRHODOPSN"/>
</dbReference>
<feature type="domain" description="G-protein coupled receptors family 1 profile" evidence="10">
    <location>
        <begin position="41"/>
        <end position="292"/>
    </location>
</feature>
<dbReference type="CDD" id="cd00637">
    <property type="entry name" value="7tm_classA_rhodopsin-like"/>
    <property type="match status" value="2"/>
</dbReference>
<feature type="transmembrane region" description="Helical" evidence="9">
    <location>
        <begin position="489"/>
        <end position="513"/>
    </location>
</feature>
<keyword evidence="12" id="KW-1185">Reference proteome</keyword>
<dbReference type="InterPro" id="IPR000276">
    <property type="entry name" value="GPCR_Rhodpsn"/>
</dbReference>
<keyword evidence="3 9" id="KW-1133">Transmembrane helix</keyword>
<evidence type="ECO:0000256" key="6">
    <source>
        <dbReference type="ARBA" id="ARBA00023170"/>
    </source>
</evidence>
<keyword evidence="4 8" id="KW-0297">G-protein coupled receptor</keyword>
<feature type="domain" description="G-protein coupled receptors family 1 profile" evidence="10">
    <location>
        <begin position="350"/>
        <end position="599"/>
    </location>
</feature>
<accession>A0ABN8P5S4</accession>
<feature type="transmembrane region" description="Helical" evidence="9">
    <location>
        <begin position="62"/>
        <end position="83"/>
    </location>
</feature>
<feature type="transmembrane region" description="Helical" evidence="9">
    <location>
        <begin position="339"/>
        <end position="359"/>
    </location>
</feature>
<dbReference type="Proteomes" id="UP001159405">
    <property type="component" value="Unassembled WGS sequence"/>
</dbReference>
<dbReference type="PROSITE" id="PS00237">
    <property type="entry name" value="G_PROTEIN_RECEP_F1_1"/>
    <property type="match status" value="2"/>
</dbReference>
<keyword evidence="7 8" id="KW-0807">Transducer</keyword>
<proteinExistence type="inferred from homology"/>
<dbReference type="PANTHER" id="PTHR24240">
    <property type="entry name" value="OPSIN"/>
    <property type="match status" value="1"/>
</dbReference>
<feature type="non-terminal residue" evidence="11">
    <location>
        <position position="631"/>
    </location>
</feature>
<feature type="transmembrane region" description="Helical" evidence="9">
    <location>
        <begin position="103"/>
        <end position="121"/>
    </location>
</feature>
<sequence>MPNSTGNQLAEMLREFQSRSKAKAVLILGGYVLILLLLFVGNSLTLLVMLLSQRMRTIPNMFVASLAVSDLLLGLCSSVPFGIPALVTSHWLFNDTACQFQGYVSIMLVVASIHTLVLMAVNRYYRIVKPAKYRRYFTKKKTLTMILVSWFSSFCAPLPHVISGRKMVFHPAKFFCYLGIGKSASIHYGNPLYIGVPTYVIIYCYLTIFITVRDHNRNAHPPNNPISSVNVEEVKVARTIFVVVVFFNLCWIPVLTVNVLDYAFQRWIFPTEVYIFYTLLPTFSSAVNPLIYGVIKKSFRTNYLKLLRCTYCRSQVVVGPLARDLESRSRAKLILESGFLWLILLFLLVGNFITLLVMLLNRRMRTIPNMFVASLALSDLLIGVLGAGPSALPVLVTSSDPFNDTFCQFQGYIAITLAVASIHTLVLMAVNRYYRIVQPAKYRRYFTKKKTTIMILVSWLSSLSAPLPYFLSGHKMVFHPFKLFCVPKIIAVVGISGTVCLGISCAIILYCYFRIFKTVRHHNNNFRLPGNPVNTINVEEVKVARTLFITVVFFNLCWAPVMVIDLVDTINEKWIFPREAYLAYSFLAVFSSALNPLIYGVLNKSFRKDYLKVLCCRHCRSQGVVEPLALQ</sequence>
<reference evidence="11 12" key="1">
    <citation type="submission" date="2022-05" db="EMBL/GenBank/DDBJ databases">
        <authorList>
            <consortium name="Genoscope - CEA"/>
            <person name="William W."/>
        </authorList>
    </citation>
    <scope>NUCLEOTIDE SEQUENCE [LARGE SCALE GENOMIC DNA]</scope>
</reference>
<feature type="transmembrane region" description="Helical" evidence="9">
    <location>
        <begin position="412"/>
        <end position="430"/>
    </location>
</feature>
<dbReference type="InterPro" id="IPR017452">
    <property type="entry name" value="GPCR_Rhodpsn_7TM"/>
</dbReference>
<comment type="subcellular location">
    <subcellularLocation>
        <location evidence="1">Membrane</location>
        <topology evidence="1">Multi-pass membrane protein</topology>
    </subcellularLocation>
</comment>
<evidence type="ECO:0000256" key="4">
    <source>
        <dbReference type="ARBA" id="ARBA00023040"/>
    </source>
</evidence>
<evidence type="ECO:0000256" key="2">
    <source>
        <dbReference type="ARBA" id="ARBA00022692"/>
    </source>
</evidence>
<feature type="transmembrane region" description="Helical" evidence="9">
    <location>
        <begin position="274"/>
        <end position="295"/>
    </location>
</feature>
<feature type="transmembrane region" description="Helical" evidence="9">
    <location>
        <begin position="581"/>
        <end position="602"/>
    </location>
</feature>
<name>A0ABN8P5S4_9CNID</name>
<dbReference type="SMART" id="SM01381">
    <property type="entry name" value="7TM_GPCR_Srsx"/>
    <property type="match status" value="1"/>
</dbReference>
<dbReference type="InterPro" id="IPR050125">
    <property type="entry name" value="GPCR_opsins"/>
</dbReference>
<keyword evidence="5 9" id="KW-0472">Membrane</keyword>
<dbReference type="EMBL" id="CALNXK010000055">
    <property type="protein sequence ID" value="CAH3134743.1"/>
    <property type="molecule type" value="Genomic_DNA"/>
</dbReference>
<dbReference type="SUPFAM" id="SSF81321">
    <property type="entry name" value="Family A G protein-coupled receptor-like"/>
    <property type="match status" value="2"/>
</dbReference>
<protein>
    <recommendedName>
        <fullName evidence="10">G-protein coupled receptors family 1 profile domain-containing protein</fullName>
    </recommendedName>
</protein>
<feature type="transmembrane region" description="Helical" evidence="9">
    <location>
        <begin position="192"/>
        <end position="212"/>
    </location>
</feature>
<keyword evidence="2 8" id="KW-0812">Transmembrane</keyword>
<feature type="transmembrane region" description="Helical" evidence="9">
    <location>
        <begin position="371"/>
        <end position="392"/>
    </location>
</feature>
<evidence type="ECO:0000256" key="8">
    <source>
        <dbReference type="RuleBase" id="RU000688"/>
    </source>
</evidence>
<dbReference type="Pfam" id="PF00001">
    <property type="entry name" value="7tm_1"/>
    <property type="match status" value="2"/>
</dbReference>
<evidence type="ECO:0000256" key="1">
    <source>
        <dbReference type="ARBA" id="ARBA00004141"/>
    </source>
</evidence>
<feature type="transmembrane region" description="Helical" evidence="9">
    <location>
        <begin position="240"/>
        <end position="262"/>
    </location>
</feature>
<evidence type="ECO:0000313" key="11">
    <source>
        <dbReference type="EMBL" id="CAH3134743.1"/>
    </source>
</evidence>
<dbReference type="Gene3D" id="1.20.1070.10">
    <property type="entry name" value="Rhodopsin 7-helix transmembrane proteins"/>
    <property type="match status" value="2"/>
</dbReference>
<feature type="transmembrane region" description="Helical" evidence="9">
    <location>
        <begin position="24"/>
        <end position="50"/>
    </location>
</feature>
<keyword evidence="6 8" id="KW-0675">Receptor</keyword>
<comment type="caution">
    <text evidence="11">The sequence shown here is derived from an EMBL/GenBank/DDBJ whole genome shotgun (WGS) entry which is preliminary data.</text>
</comment>
<feature type="transmembrane region" description="Helical" evidence="9">
    <location>
        <begin position="543"/>
        <end position="561"/>
    </location>
</feature>
<evidence type="ECO:0000256" key="3">
    <source>
        <dbReference type="ARBA" id="ARBA00022989"/>
    </source>
</evidence>
<organism evidence="11 12">
    <name type="scientific">Porites lobata</name>
    <dbReference type="NCBI Taxonomy" id="104759"/>
    <lineage>
        <taxon>Eukaryota</taxon>
        <taxon>Metazoa</taxon>
        <taxon>Cnidaria</taxon>
        <taxon>Anthozoa</taxon>
        <taxon>Hexacorallia</taxon>
        <taxon>Scleractinia</taxon>
        <taxon>Fungiina</taxon>
        <taxon>Poritidae</taxon>
        <taxon>Porites</taxon>
    </lineage>
</organism>
<comment type="similarity">
    <text evidence="8">Belongs to the G-protein coupled receptor 1 family.</text>
</comment>
<evidence type="ECO:0000256" key="9">
    <source>
        <dbReference type="SAM" id="Phobius"/>
    </source>
</evidence>
<feature type="transmembrane region" description="Helical" evidence="9">
    <location>
        <begin position="451"/>
        <end position="469"/>
    </location>
</feature>